<dbReference type="AlphaFoldDB" id="A0A482T8V7"/>
<keyword evidence="1" id="KW-1133">Transmembrane helix</keyword>
<protein>
    <submittedName>
        <fullName evidence="3">DUF58 domain-containing protein</fullName>
    </submittedName>
</protein>
<comment type="caution">
    <text evidence="3">The sequence shown here is derived from an EMBL/GenBank/DDBJ whole genome shotgun (WGS) entry which is preliminary data.</text>
</comment>
<proteinExistence type="predicted"/>
<evidence type="ECO:0000313" key="4">
    <source>
        <dbReference type="Proteomes" id="UP000294028"/>
    </source>
</evidence>
<sequence length="442" mass="48235">MSGRGRVTTRSTQSDLSLTSTLLSSGPARTDIGLVFALFAGAAGIVVSEPAMFVSAIVGFVYVGYRNANREPDPTLTLDRTLSTQSPAPGATVEVTLTVTNETEEPVADLRLVDGVPERLAVVDGSPRLGTSLGPGESESLTYAIRARRGSHSFDECVVAVRNLSGSAETRDAVEIDTKLDCEGSVDDVPLTGQTITASGRVPTDSGGEGVEFYATRQHHRTDPMRRVDWKRYAKTGELTTVEFRRERAATVICLVDVRVEAHVARREGEPDAVWLSKYAAERAMESLLSTGNRAGVALYGAFPGQRYLEPKTGRDQVLRARSLFEKAEIPDASRTDRNQSRRNVNLETLLKRIPDDAQIAFFSPFLDEDVVTDARRLAAHGHSVTAYVPDLAGKTPGGEISKFERDRRLRKLHGDDVRVVLWSPDEPLRAATDRAKARWSA</sequence>
<keyword evidence="1" id="KW-0812">Transmembrane</keyword>
<dbReference type="PANTHER" id="PTHR33608:SF6">
    <property type="entry name" value="BLL2464 PROTEIN"/>
    <property type="match status" value="1"/>
</dbReference>
<keyword evidence="1" id="KW-0472">Membrane</keyword>
<dbReference type="Proteomes" id="UP000294028">
    <property type="component" value="Unassembled WGS sequence"/>
</dbReference>
<evidence type="ECO:0000259" key="2">
    <source>
        <dbReference type="Pfam" id="PF01882"/>
    </source>
</evidence>
<organism evidence="3 4">
    <name type="scientific">Halogeometricum borinquense</name>
    <dbReference type="NCBI Taxonomy" id="60847"/>
    <lineage>
        <taxon>Archaea</taxon>
        <taxon>Methanobacteriati</taxon>
        <taxon>Methanobacteriota</taxon>
        <taxon>Stenosarchaea group</taxon>
        <taxon>Halobacteria</taxon>
        <taxon>Halobacteriales</taxon>
        <taxon>Haloferacaceae</taxon>
        <taxon>Halogeometricum</taxon>
    </lineage>
</organism>
<gene>
    <name evidence="3" type="ORF">ELS19_09715</name>
</gene>
<reference evidence="3 4" key="1">
    <citation type="submission" date="2018-12" db="EMBL/GenBank/DDBJ databases">
        <title>Genome analysis provides insights into bioremediation potentialities of Halogeometricum borinquense strain N11.</title>
        <authorList>
            <person name="Najjari A."/>
            <person name="Youssef N."/>
            <person name="Fhoula I."/>
            <person name="Ben Dhia O."/>
            <person name="Mahjoubi M."/>
            <person name="Ouzari H.I."/>
            <person name="Cherif A."/>
        </authorList>
    </citation>
    <scope>NUCLEOTIDE SEQUENCE [LARGE SCALE GENOMIC DNA]</scope>
    <source>
        <strain evidence="3 4">N11</strain>
    </source>
</reference>
<dbReference type="Pfam" id="PF01882">
    <property type="entry name" value="DUF58"/>
    <property type="match status" value="1"/>
</dbReference>
<dbReference type="PANTHER" id="PTHR33608">
    <property type="entry name" value="BLL2464 PROTEIN"/>
    <property type="match status" value="1"/>
</dbReference>
<accession>A0A482T8V7</accession>
<evidence type="ECO:0000313" key="3">
    <source>
        <dbReference type="EMBL" id="RYJ14210.1"/>
    </source>
</evidence>
<dbReference type="InterPro" id="IPR002881">
    <property type="entry name" value="DUF58"/>
</dbReference>
<feature type="transmembrane region" description="Helical" evidence="1">
    <location>
        <begin position="32"/>
        <end position="65"/>
    </location>
</feature>
<name>A0A482T8V7_9EURY</name>
<feature type="domain" description="DUF58" evidence="2">
    <location>
        <begin position="217"/>
        <end position="387"/>
    </location>
</feature>
<evidence type="ECO:0000256" key="1">
    <source>
        <dbReference type="SAM" id="Phobius"/>
    </source>
</evidence>
<dbReference type="EMBL" id="RZHH01000002">
    <property type="protein sequence ID" value="RYJ14210.1"/>
    <property type="molecule type" value="Genomic_DNA"/>
</dbReference>